<accession>A0A4S8M9V9</accession>
<feature type="compositionally biased region" description="Acidic residues" evidence="1">
    <location>
        <begin position="43"/>
        <end position="52"/>
    </location>
</feature>
<dbReference type="Proteomes" id="UP000297245">
    <property type="component" value="Unassembled WGS sequence"/>
</dbReference>
<keyword evidence="3" id="KW-1185">Reference proteome</keyword>
<reference evidence="2 3" key="1">
    <citation type="journal article" date="2019" name="Nat. Ecol. Evol.">
        <title>Megaphylogeny resolves global patterns of mushroom evolution.</title>
        <authorList>
            <person name="Varga T."/>
            <person name="Krizsan K."/>
            <person name="Foldi C."/>
            <person name="Dima B."/>
            <person name="Sanchez-Garcia M."/>
            <person name="Sanchez-Ramirez S."/>
            <person name="Szollosi G.J."/>
            <person name="Szarkandi J.G."/>
            <person name="Papp V."/>
            <person name="Albert L."/>
            <person name="Andreopoulos W."/>
            <person name="Angelini C."/>
            <person name="Antonin V."/>
            <person name="Barry K.W."/>
            <person name="Bougher N.L."/>
            <person name="Buchanan P."/>
            <person name="Buyck B."/>
            <person name="Bense V."/>
            <person name="Catcheside P."/>
            <person name="Chovatia M."/>
            <person name="Cooper J."/>
            <person name="Damon W."/>
            <person name="Desjardin D."/>
            <person name="Finy P."/>
            <person name="Geml J."/>
            <person name="Haridas S."/>
            <person name="Hughes K."/>
            <person name="Justo A."/>
            <person name="Karasinski D."/>
            <person name="Kautmanova I."/>
            <person name="Kiss B."/>
            <person name="Kocsube S."/>
            <person name="Kotiranta H."/>
            <person name="LaButti K.M."/>
            <person name="Lechner B.E."/>
            <person name="Liimatainen K."/>
            <person name="Lipzen A."/>
            <person name="Lukacs Z."/>
            <person name="Mihaltcheva S."/>
            <person name="Morgado L.N."/>
            <person name="Niskanen T."/>
            <person name="Noordeloos M.E."/>
            <person name="Ohm R.A."/>
            <person name="Ortiz-Santana B."/>
            <person name="Ovrebo C."/>
            <person name="Racz N."/>
            <person name="Riley R."/>
            <person name="Savchenko A."/>
            <person name="Shiryaev A."/>
            <person name="Soop K."/>
            <person name="Spirin V."/>
            <person name="Szebenyi C."/>
            <person name="Tomsovsky M."/>
            <person name="Tulloss R.E."/>
            <person name="Uehling J."/>
            <person name="Grigoriev I.V."/>
            <person name="Vagvolgyi C."/>
            <person name="Papp T."/>
            <person name="Martin F.M."/>
            <person name="Miettinen O."/>
            <person name="Hibbett D.S."/>
            <person name="Nagy L.G."/>
        </authorList>
    </citation>
    <scope>NUCLEOTIDE SEQUENCE [LARGE SCALE GENOMIC DNA]</scope>
    <source>
        <strain evidence="2 3">CBS 962.96</strain>
    </source>
</reference>
<dbReference type="OrthoDB" id="3070163at2759"/>
<evidence type="ECO:0000313" key="2">
    <source>
        <dbReference type="EMBL" id="THU99192.1"/>
    </source>
</evidence>
<sequence>MAAAKATKAQQMEANALAKEDEEPFQPIIAPNDLDGNEHFNFEEVDGAEYSDEDCRSEETVRMAKTPKTPKRVKGGTRTSVDSLKQQMRIEKNQVKPHALDIVDTLTSGPGLVNAVSVRPNANSQDDIGLPSDWRNMIQHRVPAQQASRVNDIGGVTDDDVFSLCPSPEEMAQAAAEPQVNNMISIVPVGPAYKAKPRKAAMGQGFQTTKPVPVPRPAPLQCYNAVENLMAPVPAADNTKTLEISKWVQDKWQDVILPSLYHLLWVSDAPFTGFTKGAQLVSHVQRVLDVVCPGHTLVIESDSPILKKVWSCLTEKHSYVGELTLKLAKAHFAKLPSNPDCKHPDEDDPLYMPPQDIFESSFVIKALTDVEWGFIAHDTGVFIDPSEFSHKKVGGLMSQYSNNINRLSVQCWESILHQCQTERVFKESQHAPLKASTTMEQHRRNLSVDSYVSSYDLLIVFTPVDITVATIPLQRLSTTLWLPLTLGAKKAKR</sequence>
<gene>
    <name evidence="2" type="ORF">K435DRAFT_795084</name>
</gene>
<feature type="region of interest" description="Disordered" evidence="1">
    <location>
        <begin position="1"/>
        <end position="80"/>
    </location>
</feature>
<proteinExistence type="predicted"/>
<feature type="compositionally biased region" description="Basic and acidic residues" evidence="1">
    <location>
        <begin position="53"/>
        <end position="62"/>
    </location>
</feature>
<organism evidence="2 3">
    <name type="scientific">Dendrothele bispora (strain CBS 962.96)</name>
    <dbReference type="NCBI Taxonomy" id="1314807"/>
    <lineage>
        <taxon>Eukaryota</taxon>
        <taxon>Fungi</taxon>
        <taxon>Dikarya</taxon>
        <taxon>Basidiomycota</taxon>
        <taxon>Agaricomycotina</taxon>
        <taxon>Agaricomycetes</taxon>
        <taxon>Agaricomycetidae</taxon>
        <taxon>Agaricales</taxon>
        <taxon>Agaricales incertae sedis</taxon>
        <taxon>Dendrothele</taxon>
    </lineage>
</organism>
<protein>
    <submittedName>
        <fullName evidence="2">Uncharacterized protein</fullName>
    </submittedName>
</protein>
<evidence type="ECO:0000313" key="3">
    <source>
        <dbReference type="Proteomes" id="UP000297245"/>
    </source>
</evidence>
<dbReference type="EMBL" id="ML179123">
    <property type="protein sequence ID" value="THU99192.1"/>
    <property type="molecule type" value="Genomic_DNA"/>
</dbReference>
<feature type="compositionally biased region" description="Low complexity" evidence="1">
    <location>
        <begin position="1"/>
        <end position="14"/>
    </location>
</feature>
<dbReference type="AlphaFoldDB" id="A0A4S8M9V9"/>
<name>A0A4S8M9V9_DENBC</name>
<evidence type="ECO:0000256" key="1">
    <source>
        <dbReference type="SAM" id="MobiDB-lite"/>
    </source>
</evidence>